<evidence type="ECO:0000256" key="9">
    <source>
        <dbReference type="ARBA" id="ARBA00023242"/>
    </source>
</evidence>
<keyword evidence="5" id="KW-0158">Chromosome</keyword>
<evidence type="ECO:0000259" key="12">
    <source>
        <dbReference type="Pfam" id="PF02463"/>
    </source>
</evidence>
<dbReference type="SUPFAM" id="SSF52540">
    <property type="entry name" value="P-loop containing nucleoside triphosphate hydrolases"/>
    <property type="match status" value="2"/>
</dbReference>
<feature type="compositionally biased region" description="Polar residues" evidence="11">
    <location>
        <begin position="27"/>
        <end position="37"/>
    </location>
</feature>
<proteinExistence type="inferred from homology"/>
<keyword evidence="6" id="KW-0547">Nucleotide-binding</keyword>
<comment type="similarity">
    <text evidence="3">Belongs to the SMC family. SMC5 subfamily.</text>
</comment>
<evidence type="ECO:0000256" key="2">
    <source>
        <dbReference type="ARBA" id="ARBA00004286"/>
    </source>
</evidence>
<dbReference type="InterPro" id="IPR027417">
    <property type="entry name" value="P-loop_NTPase"/>
</dbReference>
<evidence type="ECO:0000313" key="13">
    <source>
        <dbReference type="EMBL" id="VVT50694.1"/>
    </source>
</evidence>
<keyword evidence="7" id="KW-0067">ATP-binding</keyword>
<dbReference type="GO" id="GO:0007059">
    <property type="term" value="P:chromosome segregation"/>
    <property type="evidence" value="ECO:0007669"/>
    <property type="project" value="UniProtKB-ARBA"/>
</dbReference>
<dbReference type="GO" id="GO:0003697">
    <property type="term" value="F:single-stranded DNA binding"/>
    <property type="evidence" value="ECO:0007669"/>
    <property type="project" value="TreeGrafter"/>
</dbReference>
<dbReference type="PANTHER" id="PTHR45916:SF1">
    <property type="entry name" value="STRUCTURAL MAINTENANCE OF CHROMOSOMES PROTEIN 5"/>
    <property type="match status" value="1"/>
</dbReference>
<dbReference type="GO" id="GO:0005524">
    <property type="term" value="F:ATP binding"/>
    <property type="evidence" value="ECO:0007669"/>
    <property type="project" value="UniProtKB-KW"/>
</dbReference>
<dbReference type="RefSeq" id="XP_031853458.1">
    <property type="nucleotide sequence ID" value="XM_031997567.1"/>
</dbReference>
<keyword evidence="8 10" id="KW-0175">Coiled coil</keyword>
<dbReference type="FunFam" id="3.40.50.300:FF:001301">
    <property type="entry name" value="Structural maintenance of chromosomes 5"/>
    <property type="match status" value="1"/>
</dbReference>
<evidence type="ECO:0000256" key="1">
    <source>
        <dbReference type="ARBA" id="ARBA00004123"/>
    </source>
</evidence>
<evidence type="ECO:0000256" key="7">
    <source>
        <dbReference type="ARBA" id="ARBA00022840"/>
    </source>
</evidence>
<evidence type="ECO:0000313" key="14">
    <source>
        <dbReference type="Proteomes" id="UP000398389"/>
    </source>
</evidence>
<dbReference type="GeneID" id="43581667"/>
<evidence type="ECO:0000256" key="10">
    <source>
        <dbReference type="SAM" id="Coils"/>
    </source>
</evidence>
<accession>A0A5E8BGB5</accession>
<sequence>MTVNNGAEYYGVSVKNSDIENTYADPDTQNDTVNGQDYRSPDGYEPGAIRRIVLIDFVTYRHAEFSIGPSLNMIIGPNGSGKSTIVCAICLGLGGKPEILGRSKLPSQFIKHGASSATITIELQGFEGESNWLVTRTITGNNSSWKINNRHATQSEIFKTVERFNIQINNLCQFLPQDRVANFAQLPSTDLLIETERAVGERTLIEQHRKLIELDQERNSDQGSLDAEKKILAEKEKLQAHDQAIIEKIEERKRNIARSHVLNAGLQAIEYREARESVTKSKQQIKVLEDRYEALRERAQFFEEKKEDYNNIALQISQEQSQLRHERTSVKDEINNQMDQISIALSDITKVSQKIKILQDTQKRKKKEKLNLENELNAIENMIKTLPVPDESELVRINEESSQCKESIRSIEDQINGLENKKNLLRRKKDKFKRDLANLSAELHQLESDQQMRMVFLRNQREDIWVNVYRAAEWLENNRDKFKERIYLPPILSLTYKYPDMLQFLNANIDKVSMATFTALNRDDYLRFGELVSDELKINVPIKEFSGTDRATLAQQDVFYSPDELKGYGLDGTVLDLIMGPKPVLNMLCHNCKINQTPYSSKLLTEQQMEYIDSATKHNGDPIFTKYMDPEFLCTSVRSNYGNRNVSFSKVALAKTPNYFIASGQNRDQIKRIKEDMENINASIKELDDDNSNCDEQMGELRRQSLPLLDTQRNLTARRQQLWEVKKQIRMAEEKRNIVQDKIKRFVDHVPEQEFDDLENDLQSRIQYIAELTNGFSDPLDTQIFISKKHETNLVELDSVNNASECYDRFTRTGLAELEEQLQYEKNALAELTHKFKAAKHAVKESRKELDDDQLAQVKEIHDNVGITAQSLQEELATIEMDLKSSTDHLSDSTISRFEKRQVEIDALREIVIKLEKKSKLFNSEIEKIRDEWEPELRRIVSTISDAFTQAFKRINCRGEVRLGHTDGPFSEWSIDIMVSFRQGTDLQVLTHQLQSGGERAVSTIFYLISLQRITKSPFRVVDEINQGMDPRNERVVHSHMVHVACEENSSQYFLVTPKLLQDLDYHPKMKVQFIFSGNKVVDISEYEHPPTRFPYILQKARERNRAAAMAGGE</sequence>
<dbReference type="InterPro" id="IPR003395">
    <property type="entry name" value="RecF/RecN/SMC_N"/>
</dbReference>
<dbReference type="Pfam" id="PF02463">
    <property type="entry name" value="SMC_N"/>
    <property type="match status" value="1"/>
</dbReference>
<organism evidence="13 14">
    <name type="scientific">Magnusiomyces paraingens</name>
    <dbReference type="NCBI Taxonomy" id="2606893"/>
    <lineage>
        <taxon>Eukaryota</taxon>
        <taxon>Fungi</taxon>
        <taxon>Dikarya</taxon>
        <taxon>Ascomycota</taxon>
        <taxon>Saccharomycotina</taxon>
        <taxon>Dipodascomycetes</taxon>
        <taxon>Dipodascales</taxon>
        <taxon>Dipodascaceae</taxon>
        <taxon>Magnusiomyces</taxon>
    </lineage>
</organism>
<dbReference type="EMBL" id="CABVLU010000002">
    <property type="protein sequence ID" value="VVT50694.1"/>
    <property type="molecule type" value="Genomic_DNA"/>
</dbReference>
<feature type="domain" description="RecF/RecN/SMC N-terminal" evidence="12">
    <location>
        <begin position="49"/>
        <end position="1057"/>
    </location>
</feature>
<feature type="coiled-coil region" evidence="10">
    <location>
        <begin position="271"/>
        <end position="312"/>
    </location>
</feature>
<dbReference type="GO" id="GO:0005634">
    <property type="term" value="C:nucleus"/>
    <property type="evidence" value="ECO:0007669"/>
    <property type="project" value="UniProtKB-SubCell"/>
</dbReference>
<feature type="coiled-coil region" evidence="10">
    <location>
        <begin position="355"/>
        <end position="449"/>
    </location>
</feature>
<comment type="subcellular location">
    <subcellularLocation>
        <location evidence="2">Chromosome</location>
    </subcellularLocation>
    <subcellularLocation>
        <location evidence="1">Nucleus</location>
    </subcellularLocation>
</comment>
<dbReference type="Proteomes" id="UP000398389">
    <property type="component" value="Unassembled WGS sequence"/>
</dbReference>
<dbReference type="PANTHER" id="PTHR45916">
    <property type="entry name" value="STRUCTURAL MAINTENANCE OF CHROMOSOMES PROTEIN 5"/>
    <property type="match status" value="1"/>
</dbReference>
<dbReference type="GO" id="GO:0000724">
    <property type="term" value="P:double-strand break repair via homologous recombination"/>
    <property type="evidence" value="ECO:0007669"/>
    <property type="project" value="TreeGrafter"/>
</dbReference>
<reference evidence="13 14" key="1">
    <citation type="submission" date="2019-09" db="EMBL/GenBank/DDBJ databases">
        <authorList>
            <person name="Brejova B."/>
        </authorList>
    </citation>
    <scope>NUCLEOTIDE SEQUENCE [LARGE SCALE GENOMIC DNA]</scope>
</reference>
<keyword evidence="9" id="KW-0539">Nucleus</keyword>
<feature type="coiled-coil region" evidence="10">
    <location>
        <begin position="670"/>
        <end position="704"/>
    </location>
</feature>
<keyword evidence="14" id="KW-1185">Reference proteome</keyword>
<name>A0A5E8BGB5_9ASCO</name>
<evidence type="ECO:0000256" key="5">
    <source>
        <dbReference type="ARBA" id="ARBA00022454"/>
    </source>
</evidence>
<protein>
    <recommendedName>
        <fullName evidence="4">Structural maintenance of chromosomes protein 5</fullName>
    </recommendedName>
</protein>
<evidence type="ECO:0000256" key="6">
    <source>
        <dbReference type="ARBA" id="ARBA00022741"/>
    </source>
</evidence>
<dbReference type="AlphaFoldDB" id="A0A5E8BGB5"/>
<dbReference type="OrthoDB" id="10254973at2759"/>
<gene>
    <name evidence="13" type="ORF">SAPINGB_P002849</name>
</gene>
<evidence type="ECO:0000256" key="11">
    <source>
        <dbReference type="SAM" id="MobiDB-lite"/>
    </source>
</evidence>
<dbReference type="Gene3D" id="3.40.50.300">
    <property type="entry name" value="P-loop containing nucleotide triphosphate hydrolases"/>
    <property type="match status" value="2"/>
</dbReference>
<evidence type="ECO:0000256" key="4">
    <source>
        <dbReference type="ARBA" id="ARBA00018687"/>
    </source>
</evidence>
<evidence type="ECO:0000256" key="3">
    <source>
        <dbReference type="ARBA" id="ARBA00010171"/>
    </source>
</evidence>
<feature type="region of interest" description="Disordered" evidence="11">
    <location>
        <begin position="20"/>
        <end position="41"/>
    </location>
</feature>
<dbReference type="GO" id="GO:0030915">
    <property type="term" value="C:Smc5-Smc6 complex"/>
    <property type="evidence" value="ECO:0007669"/>
    <property type="project" value="UniProtKB-ARBA"/>
</dbReference>
<feature type="coiled-coil region" evidence="10">
    <location>
        <begin position="815"/>
        <end position="932"/>
    </location>
</feature>
<evidence type="ECO:0000256" key="8">
    <source>
        <dbReference type="ARBA" id="ARBA00023054"/>
    </source>
</evidence>